<dbReference type="AlphaFoldDB" id="A0AAW1HZ05"/>
<evidence type="ECO:0000313" key="2">
    <source>
        <dbReference type="Proteomes" id="UP001443914"/>
    </source>
</evidence>
<keyword evidence="2" id="KW-1185">Reference proteome</keyword>
<comment type="caution">
    <text evidence="1">The sequence shown here is derived from an EMBL/GenBank/DDBJ whole genome shotgun (WGS) entry which is preliminary data.</text>
</comment>
<organism evidence="1 2">
    <name type="scientific">Saponaria officinalis</name>
    <name type="common">Common soapwort</name>
    <name type="synonym">Lychnis saponaria</name>
    <dbReference type="NCBI Taxonomy" id="3572"/>
    <lineage>
        <taxon>Eukaryota</taxon>
        <taxon>Viridiplantae</taxon>
        <taxon>Streptophyta</taxon>
        <taxon>Embryophyta</taxon>
        <taxon>Tracheophyta</taxon>
        <taxon>Spermatophyta</taxon>
        <taxon>Magnoliopsida</taxon>
        <taxon>eudicotyledons</taxon>
        <taxon>Gunneridae</taxon>
        <taxon>Pentapetalae</taxon>
        <taxon>Caryophyllales</taxon>
        <taxon>Caryophyllaceae</taxon>
        <taxon>Caryophylleae</taxon>
        <taxon>Saponaria</taxon>
    </lineage>
</organism>
<evidence type="ECO:0000313" key="1">
    <source>
        <dbReference type="EMBL" id="KAK9682352.1"/>
    </source>
</evidence>
<gene>
    <name evidence="1" type="ORF">RND81_10G067400</name>
</gene>
<sequence>MKTNLPGVLLQGFGSGLMFGTPDSAPVVDGLLDPSLCCPLAAPCVPRRAVSGFELLFPVSQAIVVALRNGSCTFSYIRLSILNPSGEDSTLLIARSVFRIISRIRSGFLVVSRVCLRMLGSFKM</sequence>
<reference evidence="1" key="1">
    <citation type="submission" date="2024-03" db="EMBL/GenBank/DDBJ databases">
        <title>WGS assembly of Saponaria officinalis var. Norfolk2.</title>
        <authorList>
            <person name="Jenkins J."/>
            <person name="Shu S."/>
            <person name="Grimwood J."/>
            <person name="Barry K."/>
            <person name="Goodstein D."/>
            <person name="Schmutz J."/>
            <person name="Leebens-Mack J."/>
            <person name="Osbourn A."/>
        </authorList>
    </citation>
    <scope>NUCLEOTIDE SEQUENCE [LARGE SCALE GENOMIC DNA]</scope>
    <source>
        <strain evidence="1">JIC</strain>
    </source>
</reference>
<dbReference type="EMBL" id="JBDFQZ010000010">
    <property type="protein sequence ID" value="KAK9682352.1"/>
    <property type="molecule type" value="Genomic_DNA"/>
</dbReference>
<proteinExistence type="predicted"/>
<name>A0AAW1HZ05_SAPOF</name>
<accession>A0AAW1HZ05</accession>
<dbReference type="Proteomes" id="UP001443914">
    <property type="component" value="Unassembled WGS sequence"/>
</dbReference>
<protein>
    <submittedName>
        <fullName evidence="1">Uncharacterized protein</fullName>
    </submittedName>
</protein>